<feature type="region of interest" description="Disordered" evidence="1">
    <location>
        <begin position="792"/>
        <end position="819"/>
    </location>
</feature>
<feature type="region of interest" description="Disordered" evidence="1">
    <location>
        <begin position="386"/>
        <end position="548"/>
    </location>
</feature>
<dbReference type="Proteomes" id="UP000037923">
    <property type="component" value="Unassembled WGS sequence"/>
</dbReference>
<feature type="compositionally biased region" description="Low complexity" evidence="1">
    <location>
        <begin position="39"/>
        <end position="60"/>
    </location>
</feature>
<feature type="compositionally biased region" description="Low complexity" evidence="1">
    <location>
        <begin position="1291"/>
        <end position="1306"/>
    </location>
</feature>
<feature type="compositionally biased region" description="Polar residues" evidence="1">
    <location>
        <begin position="199"/>
        <end position="208"/>
    </location>
</feature>
<feature type="compositionally biased region" description="Low complexity" evidence="1">
    <location>
        <begin position="306"/>
        <end position="332"/>
    </location>
</feature>
<gene>
    <name evidence="2" type="ORF">ABB37_00237</name>
</gene>
<sequence>MPAKKARAAAATSSNSGPTAPVRLRKRSSLNGTANGSEATPTPSNATATAASTVTAASAPVKKTTAKTRISVTSTSIVAQQAALATATAVPGSSAGTAAANALRARASASGHPDLRAPARSITETSTRAVVNGTSDIHSSGGGVAHHTVGATAGPSPNHKAVSTTPRSAVSAASKTRNHPVAATQTTAAASSDPPVAATSPTPRSGTSHVAAGVGGISDSGSAPFSAAPVARRQRGSIGAAAAAPGSSGAPTTAAASSFSNASPAPLIRTTKASASATSTLPHVSQRPDSAARPGPPTPRPPDPAAPSTGTAQPSHSGEAGSGGSTTAAVGARPRRTSATSDSGSATHTVNTAPVPASVSAAVSEAPFAPPVSSLTAADTRAAAAAAAVAEPKREEQHDHSSGAAPRMARKRTSAGTALNAKPKTPSATHFTATTGSVTSGTQAAATAAAAHSSVEEAAKENVTHRSSEAETAAPSARPSGTLPSHRSSGRVSVSIPTTAANTAPPTRDPSVAQPQHGSTTAATAATAPSNALESESPTFPALSIAKGSGSELERSTLGIAATTRHNAVAPLSNLPRHSHGPVVSEAWTRSIIKPGDEQLLYAPANAAFARTSSGMTKSWPRGAASVVRNDSKDRSSLQDPQLRRAQLTVLQQRHIATPSPDRRSTRGSATDRGSSSQFGSTVKRSGTRLQQLRHEAEERRRSLNATLSTPSNVDGSAVRAHGPMVNVGAGGGPNSASPTPSRMSDASVNTGIGGGGGGSRLSAGTPMSRRSTGSNEIPMERIPGAASVVGGPFRQTPPGVSGPHVQQQQQQQQLQQRNSPALSLFARPSPRVFATPSPRGSTNASGVPGMMVTFGVSNAPYYTGNEELTKLTRVREDMLRALLLSTTTSGAPAAAKIKDEGSTTTSLSNSGSSLPTLHADPRVGEAIRTGGGSPSAAKRPRQRIYGVGIRSDANGEAMVSPQKGPVADVPKPRGRMSSSSAEAILVSSMRQKPSAAQAAAAAGAGGPQLSPSRSPAAGGEGSGSGTTGSVARPKLSATALGATDSSFSTTKSATRLPRRSAVMVALASLQPANTLGERTRTELVQQAEESHKTMATHPGSGTETTAAAAVVSGPLKSAPISFEEATRRLLIDPFFPLVSEENYQRLVLQNDEYNERKALIMRICAVSPPKSSPLPPVGGEEEGGQPRHSATVGPKAARALEMDLAEADEAMIALSAVPADATAAAATVSAMPASLSLSTTSPGGNTNHSNAVGAAPRRPSVQYGGPTAHPSPSQTRTRSPSPGVPPTSPPLAASLNSPSSAPAPARESKLLVNAVMPSEKTGPIKPLALNTAWYTPSVAPADAAQSGAVQALLSPTILSNGPGSPASNSPRRAFSRSPSASRSSSHHATRRGSLFHGAQQSTSAAAVPASESVSSDSESTASDEVVDAAETVLRRMLPRWGPFQTPAATPPPPPAAPANATPSSTRQRRNSSSTTSTSASSVHSTGRKGKKTGESKGGAATAKESVAPTTTTMTTSVLPPAVLKELEAYVHFFLKRFRNADAATMEELGDAPETPLALQRAIRQSLRLSCGSAADDGAAEDVEGLATELQDPLDDGSFHRQNVQYVLDLLGSLLQMQDSFCEDVSSGGRATARGTQDTKQRKAKLTETDFLAKVMSHPALDRSGQDDDADNAQKSGMGNNVTRSERKPRVRPVLKLHYPELHAVELMFANLADDAATTAEGKN</sequence>
<feature type="compositionally biased region" description="Low complexity" evidence="1">
    <location>
        <begin position="807"/>
        <end position="817"/>
    </location>
</feature>
<dbReference type="EMBL" id="LGTL01000001">
    <property type="protein sequence ID" value="KPA85935.1"/>
    <property type="molecule type" value="Genomic_DNA"/>
</dbReference>
<evidence type="ECO:0000313" key="3">
    <source>
        <dbReference type="Proteomes" id="UP000037923"/>
    </source>
</evidence>
<feature type="compositionally biased region" description="Low complexity" evidence="1">
    <location>
        <begin position="1458"/>
        <end position="1485"/>
    </location>
</feature>
<dbReference type="VEuPathDB" id="TriTrypDB:LpyrH10_01_2370"/>
<feature type="compositionally biased region" description="Polar residues" evidence="1">
    <location>
        <begin position="667"/>
        <end position="691"/>
    </location>
</feature>
<feature type="compositionally biased region" description="Polar residues" evidence="1">
    <location>
        <begin position="529"/>
        <end position="538"/>
    </location>
</feature>
<accession>A0A0N0E025</accession>
<feature type="region of interest" description="Disordered" evidence="1">
    <location>
        <begin position="1657"/>
        <end position="1691"/>
    </location>
</feature>
<dbReference type="OrthoDB" id="273888at2759"/>
<feature type="region of interest" description="Disordered" evidence="1">
    <location>
        <begin position="1"/>
        <end position="70"/>
    </location>
</feature>
<feature type="region of interest" description="Disordered" evidence="1">
    <location>
        <begin position="1170"/>
        <end position="1195"/>
    </location>
</feature>
<feature type="compositionally biased region" description="Polar residues" evidence="1">
    <location>
        <begin position="704"/>
        <end position="715"/>
    </location>
</feature>
<comment type="caution">
    <text evidence="2">The sequence shown here is derived from an EMBL/GenBank/DDBJ whole genome shotgun (WGS) entry which is preliminary data.</text>
</comment>
<feature type="compositionally biased region" description="Low complexity" evidence="1">
    <location>
        <begin position="1360"/>
        <end position="1384"/>
    </location>
</feature>
<name>A0A0N0E025_LEPPY</name>
<evidence type="ECO:0000256" key="1">
    <source>
        <dbReference type="SAM" id="MobiDB-lite"/>
    </source>
</evidence>
<feature type="compositionally biased region" description="Low complexity" evidence="1">
    <location>
        <begin position="903"/>
        <end position="918"/>
    </location>
</feature>
<feature type="region of interest" description="Disordered" evidence="1">
    <location>
        <begin position="1360"/>
        <end position="1426"/>
    </location>
</feature>
<feature type="region of interest" description="Disordered" evidence="1">
    <location>
        <begin position="997"/>
        <end position="1032"/>
    </location>
</feature>
<protein>
    <submittedName>
        <fullName evidence="2">Uncharacterized protein</fullName>
    </submittedName>
</protein>
<proteinExistence type="predicted"/>
<dbReference type="GeneID" id="26900535"/>
<feature type="region of interest" description="Disordered" evidence="1">
    <location>
        <begin position="1442"/>
        <end position="1513"/>
    </location>
</feature>
<evidence type="ECO:0000313" key="2">
    <source>
        <dbReference type="EMBL" id="KPA85935.1"/>
    </source>
</evidence>
<feature type="compositionally biased region" description="Low complexity" evidence="1">
    <location>
        <begin position="497"/>
        <end position="506"/>
    </location>
</feature>
<feature type="compositionally biased region" description="Polar residues" evidence="1">
    <location>
        <begin position="735"/>
        <end position="751"/>
    </location>
</feature>
<feature type="region of interest" description="Disordered" evidence="1">
    <location>
        <begin position="895"/>
        <end position="981"/>
    </location>
</feature>
<dbReference type="RefSeq" id="XP_015664374.1">
    <property type="nucleotide sequence ID" value="XM_015796366.1"/>
</dbReference>
<feature type="region of interest" description="Disordered" evidence="1">
    <location>
        <begin position="1237"/>
        <end position="1306"/>
    </location>
</feature>
<feature type="compositionally biased region" description="Low complexity" evidence="1">
    <location>
        <begin position="236"/>
        <end position="280"/>
    </location>
</feature>
<dbReference type="OMA" id="WRSTKAA"/>
<feature type="compositionally biased region" description="Polar residues" evidence="1">
    <location>
        <begin position="29"/>
        <end position="38"/>
    </location>
</feature>
<keyword evidence="3" id="KW-1185">Reference proteome</keyword>
<feature type="compositionally biased region" description="Basic and acidic residues" evidence="1">
    <location>
        <begin position="454"/>
        <end position="469"/>
    </location>
</feature>
<feature type="compositionally biased region" description="Polar residues" evidence="1">
    <location>
        <begin position="482"/>
        <end position="496"/>
    </location>
</feature>
<feature type="compositionally biased region" description="Low complexity" evidence="1">
    <location>
        <begin position="432"/>
        <end position="453"/>
    </location>
</feature>
<feature type="compositionally biased region" description="Low complexity" evidence="1">
    <location>
        <begin position="1271"/>
        <end position="1282"/>
    </location>
</feature>
<feature type="region of interest" description="Disordered" evidence="1">
    <location>
        <begin position="138"/>
        <end position="352"/>
    </location>
</feature>
<feature type="compositionally biased region" description="Pro residues" evidence="1">
    <location>
        <begin position="294"/>
        <end position="305"/>
    </location>
</feature>
<feature type="compositionally biased region" description="Basic and acidic residues" evidence="1">
    <location>
        <begin position="391"/>
        <end position="401"/>
    </location>
</feature>
<feature type="compositionally biased region" description="Basic and acidic residues" evidence="1">
    <location>
        <begin position="693"/>
        <end position="702"/>
    </location>
</feature>
<dbReference type="RefSeq" id="XP_015664375.1">
    <property type="nucleotide sequence ID" value="XM_015796367.1"/>
</dbReference>
<dbReference type="EMBL" id="LGTL01000001">
    <property type="protein sequence ID" value="KPA85936.1"/>
    <property type="molecule type" value="Genomic_DNA"/>
</dbReference>
<feature type="compositionally biased region" description="Polar residues" evidence="1">
    <location>
        <begin position="1237"/>
        <end position="1251"/>
    </location>
</feature>
<reference evidence="2 3" key="1">
    <citation type="submission" date="2015-07" db="EMBL/GenBank/DDBJ databases">
        <title>High-quality genome of monoxenous trypanosomatid Leptomonas pyrrhocoris.</title>
        <authorList>
            <person name="Flegontov P."/>
            <person name="Butenko A."/>
            <person name="Firsov S."/>
            <person name="Vlcek C."/>
            <person name="Logacheva M.D."/>
            <person name="Field M."/>
            <person name="Filatov D."/>
            <person name="Flegontova O."/>
            <person name="Gerasimov E."/>
            <person name="Jackson A.P."/>
            <person name="Kelly S."/>
            <person name="Opperdoes F."/>
            <person name="O'Reilly A."/>
            <person name="Votypka J."/>
            <person name="Yurchenko V."/>
            <person name="Lukes J."/>
        </authorList>
    </citation>
    <scope>NUCLEOTIDE SEQUENCE [LARGE SCALE GENOMIC DNA]</scope>
    <source>
        <strain evidence="2">H10</strain>
    </source>
</reference>
<feature type="compositionally biased region" description="Polar residues" evidence="1">
    <location>
        <begin position="1673"/>
        <end position="1683"/>
    </location>
</feature>
<feature type="compositionally biased region" description="Polar residues" evidence="1">
    <location>
        <begin position="161"/>
        <end position="175"/>
    </location>
</feature>
<feature type="region of interest" description="Disordered" evidence="1">
    <location>
        <begin position="613"/>
        <end position="779"/>
    </location>
</feature>
<organism evidence="2 3">
    <name type="scientific">Leptomonas pyrrhocoris</name>
    <name type="common">Firebug parasite</name>
    <dbReference type="NCBI Taxonomy" id="157538"/>
    <lineage>
        <taxon>Eukaryota</taxon>
        <taxon>Discoba</taxon>
        <taxon>Euglenozoa</taxon>
        <taxon>Kinetoplastea</taxon>
        <taxon>Metakinetoplastina</taxon>
        <taxon>Trypanosomatida</taxon>
        <taxon>Trypanosomatidae</taxon>
        <taxon>Leishmaniinae</taxon>
        <taxon>Leptomonas</taxon>
    </lineage>
</organism>
<feature type="compositionally biased region" description="Low complexity" evidence="1">
    <location>
        <begin position="1402"/>
        <end position="1424"/>
    </location>
</feature>
<feature type="compositionally biased region" description="Polar residues" evidence="1">
    <location>
        <begin position="337"/>
        <end position="352"/>
    </location>
</feature>